<evidence type="ECO:0000259" key="2">
    <source>
        <dbReference type="Pfam" id="PF20151"/>
    </source>
</evidence>
<feature type="transmembrane region" description="Helical" evidence="1">
    <location>
        <begin position="97"/>
        <end position="116"/>
    </location>
</feature>
<dbReference type="Pfam" id="PF20151">
    <property type="entry name" value="DUF6533"/>
    <property type="match status" value="1"/>
</dbReference>
<evidence type="ECO:0000313" key="3">
    <source>
        <dbReference type="EMBL" id="TFK85095.1"/>
    </source>
</evidence>
<evidence type="ECO:0000313" key="4">
    <source>
        <dbReference type="Proteomes" id="UP000308197"/>
    </source>
</evidence>
<feature type="domain" description="DUF6533" evidence="2">
    <location>
        <begin position="31"/>
        <end position="70"/>
    </location>
</feature>
<dbReference type="InParanoid" id="A0A5C3P614"/>
<dbReference type="AlphaFoldDB" id="A0A5C3P614"/>
<feature type="non-terminal residue" evidence="3">
    <location>
        <position position="334"/>
    </location>
</feature>
<keyword evidence="4" id="KW-1185">Reference proteome</keyword>
<dbReference type="EMBL" id="ML211274">
    <property type="protein sequence ID" value="TFK85095.1"/>
    <property type="molecule type" value="Genomic_DNA"/>
</dbReference>
<dbReference type="InterPro" id="IPR045340">
    <property type="entry name" value="DUF6533"/>
</dbReference>
<keyword evidence="1" id="KW-1133">Transmembrane helix</keyword>
<feature type="transmembrane region" description="Helical" evidence="1">
    <location>
        <begin position="128"/>
        <end position="148"/>
    </location>
</feature>
<keyword evidence="1" id="KW-0472">Membrane</keyword>
<protein>
    <recommendedName>
        <fullName evidence="2">DUF6533 domain-containing protein</fullName>
    </recommendedName>
</protein>
<keyword evidence="1" id="KW-0812">Transmembrane</keyword>
<accession>A0A5C3P614</accession>
<gene>
    <name evidence="3" type="ORF">K466DRAFT_654427</name>
</gene>
<organism evidence="3 4">
    <name type="scientific">Polyporus arcularius HHB13444</name>
    <dbReference type="NCBI Taxonomy" id="1314778"/>
    <lineage>
        <taxon>Eukaryota</taxon>
        <taxon>Fungi</taxon>
        <taxon>Dikarya</taxon>
        <taxon>Basidiomycota</taxon>
        <taxon>Agaricomycotina</taxon>
        <taxon>Agaricomycetes</taxon>
        <taxon>Polyporales</taxon>
        <taxon>Polyporaceae</taxon>
        <taxon>Polyporus</taxon>
    </lineage>
</organism>
<reference evidence="3 4" key="1">
    <citation type="journal article" date="2019" name="Nat. Ecol. Evol.">
        <title>Megaphylogeny resolves global patterns of mushroom evolution.</title>
        <authorList>
            <person name="Varga T."/>
            <person name="Krizsan K."/>
            <person name="Foldi C."/>
            <person name="Dima B."/>
            <person name="Sanchez-Garcia M."/>
            <person name="Sanchez-Ramirez S."/>
            <person name="Szollosi G.J."/>
            <person name="Szarkandi J.G."/>
            <person name="Papp V."/>
            <person name="Albert L."/>
            <person name="Andreopoulos W."/>
            <person name="Angelini C."/>
            <person name="Antonin V."/>
            <person name="Barry K.W."/>
            <person name="Bougher N.L."/>
            <person name="Buchanan P."/>
            <person name="Buyck B."/>
            <person name="Bense V."/>
            <person name="Catcheside P."/>
            <person name="Chovatia M."/>
            <person name="Cooper J."/>
            <person name="Damon W."/>
            <person name="Desjardin D."/>
            <person name="Finy P."/>
            <person name="Geml J."/>
            <person name="Haridas S."/>
            <person name="Hughes K."/>
            <person name="Justo A."/>
            <person name="Karasinski D."/>
            <person name="Kautmanova I."/>
            <person name="Kiss B."/>
            <person name="Kocsube S."/>
            <person name="Kotiranta H."/>
            <person name="LaButti K.M."/>
            <person name="Lechner B.E."/>
            <person name="Liimatainen K."/>
            <person name="Lipzen A."/>
            <person name="Lukacs Z."/>
            <person name="Mihaltcheva S."/>
            <person name="Morgado L.N."/>
            <person name="Niskanen T."/>
            <person name="Noordeloos M.E."/>
            <person name="Ohm R.A."/>
            <person name="Ortiz-Santana B."/>
            <person name="Ovrebo C."/>
            <person name="Racz N."/>
            <person name="Riley R."/>
            <person name="Savchenko A."/>
            <person name="Shiryaev A."/>
            <person name="Soop K."/>
            <person name="Spirin V."/>
            <person name="Szebenyi C."/>
            <person name="Tomsovsky M."/>
            <person name="Tulloss R.E."/>
            <person name="Uehling J."/>
            <person name="Grigoriev I.V."/>
            <person name="Vagvolgyi C."/>
            <person name="Papp T."/>
            <person name="Martin F.M."/>
            <person name="Miettinen O."/>
            <person name="Hibbett D.S."/>
            <person name="Nagy L.G."/>
        </authorList>
    </citation>
    <scope>NUCLEOTIDE SEQUENCE [LARGE SCALE GENOMIC DNA]</scope>
    <source>
        <strain evidence="3 4">HHB13444</strain>
    </source>
</reference>
<evidence type="ECO:0000256" key="1">
    <source>
        <dbReference type="SAM" id="Phobius"/>
    </source>
</evidence>
<feature type="transmembrane region" description="Helical" evidence="1">
    <location>
        <begin position="219"/>
        <end position="246"/>
    </location>
</feature>
<dbReference type="Proteomes" id="UP000308197">
    <property type="component" value="Unassembled WGS sequence"/>
</dbReference>
<feature type="transmembrane region" description="Helical" evidence="1">
    <location>
        <begin position="180"/>
        <end position="199"/>
    </location>
</feature>
<sequence length="334" mass="37091">MSELVSSWYNNIIANQTATAARGSHKVPYLAAFMLYDFLINSGREVDAFWRRPVTAASILFFSNKYISIINHILASVTALPKTDKLIGLRLQSCTQMVLAGFIIELAQFLPWGAFSSMRALALSRSRILAASIAALFSVPFIVNFYLFKYGMDGRVDSLFGCQMHQDIHVPHSVTLKVTAISRSSLIIADIILIVITWWTIPKRHVALREPRSLLARTLLLDGTIYFIMLLILNSLHITFTLLSIFGTGGSSNMTAFTEPVTSVLTSRFLLDIQEASRRTAAIMFTGGSELSSGAPYFSTFRASWNSFSRDLSTPMAFSFQSESRSSRCCADSE</sequence>
<proteinExistence type="predicted"/>
<name>A0A5C3P614_9APHY</name>